<dbReference type="Pfam" id="PF00171">
    <property type="entry name" value="Aldedh"/>
    <property type="match status" value="1"/>
</dbReference>
<dbReference type="Gene3D" id="3.40.605.10">
    <property type="entry name" value="Aldehyde Dehydrogenase, Chain A, domain 1"/>
    <property type="match status" value="1"/>
</dbReference>
<organism evidence="5 6">
    <name type="scientific">Frankia nepalensis</name>
    <dbReference type="NCBI Taxonomy" id="1836974"/>
    <lineage>
        <taxon>Bacteria</taxon>
        <taxon>Bacillati</taxon>
        <taxon>Actinomycetota</taxon>
        <taxon>Actinomycetes</taxon>
        <taxon>Frankiales</taxon>
        <taxon>Frankiaceae</taxon>
        <taxon>Frankia</taxon>
    </lineage>
</organism>
<sequence>MGVQATVSELGQLINGTLVTSGQSIPVVNPSSGEEFARCPAATVEMVDTAMAAAAAALPAWSARPEAERRAVIKAMADAIGANYATIEEITALEKGASSIALEALAAPWFGNHIAEQELRVDIIEDSAERTVKVVRAPFGVVAAIIPWNAPILILAEKVFSALLVGNTIVAKPSPFTPLATLFVAKIWKDLVPPGVVNILAGDDEVGKAMVAHPTTRLISFTGSIAAGRAIAAAAAPGLKNVLLELGGNDAAIVLDDVDPKKVAQRIFDSAFTGHGQVCAAIKRVYAHESVYQGLVDELAVIAHERAATMIPVTTKPQFDRVSELVTDALDHGGKAVAGGAPAEGSGYFYPPTIMTGVGPGVRVVDEEQFGPVLPVIPFSDVEWAIEQANATEYGLCGSVWTSDIAHGEQIAARLECGTAWVNQHTEIDPKIPFGGVKSSGIGRNNGQVGLDAYAELKTVIVYKDRERV</sequence>
<dbReference type="InterPro" id="IPR029510">
    <property type="entry name" value="Ald_DH_CS_GLU"/>
</dbReference>
<dbReference type="EMBL" id="JAEACQ010000160">
    <property type="protein sequence ID" value="MBL7627435.1"/>
    <property type="molecule type" value="Genomic_DNA"/>
</dbReference>
<keyword evidence="6" id="KW-1185">Reference proteome</keyword>
<feature type="active site" evidence="2">
    <location>
        <position position="245"/>
    </location>
</feature>
<dbReference type="Gene3D" id="3.40.309.10">
    <property type="entry name" value="Aldehyde Dehydrogenase, Chain A, domain 2"/>
    <property type="match status" value="1"/>
</dbReference>
<dbReference type="Proteomes" id="UP000604475">
    <property type="component" value="Unassembled WGS sequence"/>
</dbReference>
<evidence type="ECO:0000256" key="1">
    <source>
        <dbReference type="ARBA" id="ARBA00023002"/>
    </source>
</evidence>
<evidence type="ECO:0000256" key="2">
    <source>
        <dbReference type="PROSITE-ProRule" id="PRU10007"/>
    </source>
</evidence>
<comment type="caution">
    <text evidence="5">The sequence shown here is derived from an EMBL/GenBank/DDBJ whole genome shotgun (WGS) entry which is preliminary data.</text>
</comment>
<dbReference type="InterPro" id="IPR016161">
    <property type="entry name" value="Ald_DH/histidinol_DH"/>
</dbReference>
<gene>
    <name evidence="5" type="ORF">I7412_09685</name>
</gene>
<comment type="similarity">
    <text evidence="3">Belongs to the aldehyde dehydrogenase family.</text>
</comment>
<feature type="domain" description="Aldehyde dehydrogenase" evidence="4">
    <location>
        <begin position="22"/>
        <end position="460"/>
    </location>
</feature>
<dbReference type="PANTHER" id="PTHR11699">
    <property type="entry name" value="ALDEHYDE DEHYDROGENASE-RELATED"/>
    <property type="match status" value="1"/>
</dbReference>
<evidence type="ECO:0000259" key="4">
    <source>
        <dbReference type="Pfam" id="PF00171"/>
    </source>
</evidence>
<dbReference type="AlphaFoldDB" id="A0A937UPN6"/>
<dbReference type="InterPro" id="IPR016163">
    <property type="entry name" value="Ald_DH_C"/>
</dbReference>
<dbReference type="InterPro" id="IPR016162">
    <property type="entry name" value="Ald_DH_N"/>
</dbReference>
<evidence type="ECO:0000256" key="3">
    <source>
        <dbReference type="RuleBase" id="RU003345"/>
    </source>
</evidence>
<accession>A0A937UPN6</accession>
<protein>
    <submittedName>
        <fullName evidence="5">Aldehyde dehydrogenase family protein</fullName>
    </submittedName>
</protein>
<evidence type="ECO:0000313" key="5">
    <source>
        <dbReference type="EMBL" id="MBL7627435.1"/>
    </source>
</evidence>
<keyword evidence="1 3" id="KW-0560">Oxidoreductase</keyword>
<dbReference type="InterPro" id="IPR015590">
    <property type="entry name" value="Aldehyde_DH_dom"/>
</dbReference>
<dbReference type="SUPFAM" id="SSF53720">
    <property type="entry name" value="ALDH-like"/>
    <property type="match status" value="1"/>
</dbReference>
<reference evidence="5" key="1">
    <citation type="submission" date="2020-12" db="EMBL/GenBank/DDBJ databases">
        <title>Genomic characterization of non-nitrogen-fixing Frankia strains.</title>
        <authorList>
            <person name="Carlos-Shanley C."/>
            <person name="Guerra T."/>
            <person name="Hahn D."/>
        </authorList>
    </citation>
    <scope>NUCLEOTIDE SEQUENCE</scope>
    <source>
        <strain evidence="5">CN6</strain>
    </source>
</reference>
<evidence type="ECO:0000313" key="6">
    <source>
        <dbReference type="Proteomes" id="UP000604475"/>
    </source>
</evidence>
<dbReference type="GO" id="GO:0016620">
    <property type="term" value="F:oxidoreductase activity, acting on the aldehyde or oxo group of donors, NAD or NADP as acceptor"/>
    <property type="evidence" value="ECO:0007669"/>
    <property type="project" value="InterPro"/>
</dbReference>
<dbReference type="PROSITE" id="PS00687">
    <property type="entry name" value="ALDEHYDE_DEHYDR_GLU"/>
    <property type="match status" value="1"/>
</dbReference>
<name>A0A937UPN6_9ACTN</name>
<proteinExistence type="inferred from homology"/>